<protein>
    <submittedName>
        <fullName evidence="1">Uncharacterized protein</fullName>
    </submittedName>
</protein>
<proteinExistence type="predicted"/>
<dbReference type="EMBL" id="VCAU01000032">
    <property type="protein sequence ID" value="KAF9889878.1"/>
    <property type="molecule type" value="Genomic_DNA"/>
</dbReference>
<keyword evidence="2" id="KW-1185">Reference proteome</keyword>
<comment type="caution">
    <text evidence="1">The sequence shown here is derived from an EMBL/GenBank/DDBJ whole genome shotgun (WGS) entry which is preliminary data.</text>
</comment>
<dbReference type="AlphaFoldDB" id="A0AAD4CQC4"/>
<accession>A0AAD4CQC4</accession>
<gene>
    <name evidence="1" type="ORF">FE257_006968</name>
</gene>
<evidence type="ECO:0000313" key="2">
    <source>
        <dbReference type="Proteomes" id="UP001194746"/>
    </source>
</evidence>
<dbReference type="Proteomes" id="UP001194746">
    <property type="component" value="Unassembled WGS sequence"/>
</dbReference>
<reference evidence="1" key="1">
    <citation type="journal article" date="2019" name="Beilstein J. Org. Chem.">
        <title>Nanangenines: drimane sesquiterpenoids as the dominant metabolite cohort of a novel Australian fungus, Aspergillus nanangensis.</title>
        <authorList>
            <person name="Lacey H.J."/>
            <person name="Gilchrist C.L.M."/>
            <person name="Crombie A."/>
            <person name="Kalaitzis J.A."/>
            <person name="Vuong D."/>
            <person name="Rutledge P.J."/>
            <person name="Turner P."/>
            <person name="Pitt J.I."/>
            <person name="Lacey E."/>
            <person name="Chooi Y.H."/>
            <person name="Piggott A.M."/>
        </authorList>
    </citation>
    <scope>NUCLEOTIDE SEQUENCE</scope>
    <source>
        <strain evidence="1">MST-FP2251</strain>
    </source>
</reference>
<organism evidence="1 2">
    <name type="scientific">Aspergillus nanangensis</name>
    <dbReference type="NCBI Taxonomy" id="2582783"/>
    <lineage>
        <taxon>Eukaryota</taxon>
        <taxon>Fungi</taxon>
        <taxon>Dikarya</taxon>
        <taxon>Ascomycota</taxon>
        <taxon>Pezizomycotina</taxon>
        <taxon>Eurotiomycetes</taxon>
        <taxon>Eurotiomycetidae</taxon>
        <taxon>Eurotiales</taxon>
        <taxon>Aspergillaceae</taxon>
        <taxon>Aspergillus</taxon>
        <taxon>Aspergillus subgen. Circumdati</taxon>
    </lineage>
</organism>
<sequence length="311" mass="35556">MDGFRHTFQESSASDCARQHNGDTIIRCPIINFENCRFSPRQEDNYASIAANYHNLALGDFQYHDRPGLQWLKRNETLFEHPRVRERLEAMVYGFNYSNTASARVKLDFSVMVGVEDLRAFVCYLGSSPTPGFDHRYGYERSGGGAPVEMTWDQPAQQPMGPSTWLELPYPPDQQQGTILNDTDDALCADTARLVIEEMPPVPPQGLAQQDGAESEVLRDVLEILESRICKKRLEYSPKLVHAEPARKWYLAGYFRLCPRLLDDFHRSNPGSRGPPRNLQYWIECWNNETVPEKRAGDNLAVDSGKTRRKK</sequence>
<reference evidence="1" key="2">
    <citation type="submission" date="2020-02" db="EMBL/GenBank/DDBJ databases">
        <authorList>
            <person name="Gilchrist C.L.M."/>
            <person name="Chooi Y.-H."/>
        </authorList>
    </citation>
    <scope>NUCLEOTIDE SEQUENCE</scope>
    <source>
        <strain evidence="1">MST-FP2251</strain>
    </source>
</reference>
<evidence type="ECO:0000313" key="1">
    <source>
        <dbReference type="EMBL" id="KAF9889878.1"/>
    </source>
</evidence>
<name>A0AAD4CQC4_ASPNN</name>